<evidence type="ECO:0000313" key="1">
    <source>
        <dbReference type="EMBL" id="KAH0576158.1"/>
    </source>
</evidence>
<name>A0A9P8LXK7_9EUKA</name>
<protein>
    <submittedName>
        <fullName evidence="1">Uncharacterized protein</fullName>
    </submittedName>
</protein>
<evidence type="ECO:0000313" key="2">
    <source>
        <dbReference type="Proteomes" id="UP000018208"/>
    </source>
</evidence>
<gene>
    <name evidence="1" type="ORF">SS50377_21713</name>
</gene>
<dbReference type="AlphaFoldDB" id="A0A9P8LXK7"/>
<sequence length="134" mass="15722">MMRHLVRIFTFEHYSTDFMTRMCEKVLQEFPVALNRKPNSIEKLYWTTNAQQLQILFSCRLQLQILWRKLCILSTISVCRVTRTCIHQADTRTKQQSDFVTTCAITTSVQEITPGLSSVLYQMKTFSLLHQDVV</sequence>
<organism evidence="1 2">
    <name type="scientific">Spironucleus salmonicida</name>
    <dbReference type="NCBI Taxonomy" id="348837"/>
    <lineage>
        <taxon>Eukaryota</taxon>
        <taxon>Metamonada</taxon>
        <taxon>Diplomonadida</taxon>
        <taxon>Hexamitidae</taxon>
        <taxon>Hexamitinae</taxon>
        <taxon>Spironucleus</taxon>
    </lineage>
</organism>
<dbReference type="Proteomes" id="UP000018208">
    <property type="component" value="Unassembled WGS sequence"/>
</dbReference>
<accession>A0A9P8LXK7</accession>
<dbReference type="EMBL" id="AUWU02000002">
    <property type="protein sequence ID" value="KAH0576158.1"/>
    <property type="molecule type" value="Genomic_DNA"/>
</dbReference>
<dbReference type="GeneID" id="94295736"/>
<dbReference type="RefSeq" id="XP_067766931.1">
    <property type="nucleotide sequence ID" value="XM_067905614.1"/>
</dbReference>
<reference evidence="1 2" key="1">
    <citation type="journal article" date="2014" name="PLoS Genet.">
        <title>The Genome of Spironucleus salmonicida Highlights a Fish Pathogen Adapted to Fluctuating Environments.</title>
        <authorList>
            <person name="Xu F."/>
            <person name="Jerlstrom-Hultqvist J."/>
            <person name="Einarsson E."/>
            <person name="Astvaldsson A."/>
            <person name="Svard S.G."/>
            <person name="Andersson J.O."/>
        </authorList>
    </citation>
    <scope>NUCLEOTIDE SEQUENCE [LARGE SCALE GENOMIC DNA]</scope>
    <source>
        <strain evidence="1 2">ATCC 50377</strain>
    </source>
</reference>
<dbReference type="KEGG" id="ssao:94295736"/>
<comment type="caution">
    <text evidence="1">The sequence shown here is derived from an EMBL/GenBank/DDBJ whole genome shotgun (WGS) entry which is preliminary data.</text>
</comment>
<keyword evidence="2" id="KW-1185">Reference proteome</keyword>
<proteinExistence type="predicted"/>